<comment type="caution">
    <text evidence="2">The sequence shown here is derived from an EMBL/GenBank/DDBJ whole genome shotgun (WGS) entry which is preliminary data.</text>
</comment>
<name>A0A366H2S0_9BACT</name>
<evidence type="ECO:0000256" key="1">
    <source>
        <dbReference type="SAM" id="Phobius"/>
    </source>
</evidence>
<gene>
    <name evidence="2" type="ORF">DES53_11925</name>
</gene>
<evidence type="ECO:0000313" key="2">
    <source>
        <dbReference type="EMBL" id="RBP35859.1"/>
    </source>
</evidence>
<dbReference type="Proteomes" id="UP000253426">
    <property type="component" value="Unassembled WGS sequence"/>
</dbReference>
<feature type="transmembrane region" description="Helical" evidence="1">
    <location>
        <begin position="41"/>
        <end position="63"/>
    </location>
</feature>
<keyword evidence="1" id="KW-0472">Membrane</keyword>
<evidence type="ECO:0000313" key="3">
    <source>
        <dbReference type="Proteomes" id="UP000253426"/>
    </source>
</evidence>
<organism evidence="2 3">
    <name type="scientific">Roseimicrobium gellanilyticum</name>
    <dbReference type="NCBI Taxonomy" id="748857"/>
    <lineage>
        <taxon>Bacteria</taxon>
        <taxon>Pseudomonadati</taxon>
        <taxon>Verrucomicrobiota</taxon>
        <taxon>Verrucomicrobiia</taxon>
        <taxon>Verrucomicrobiales</taxon>
        <taxon>Verrucomicrobiaceae</taxon>
        <taxon>Roseimicrobium</taxon>
    </lineage>
</organism>
<feature type="transmembrane region" description="Helical" evidence="1">
    <location>
        <begin position="69"/>
        <end position="88"/>
    </location>
</feature>
<keyword evidence="3" id="KW-1185">Reference proteome</keyword>
<accession>A0A366H2S0</accession>
<keyword evidence="1" id="KW-1133">Transmembrane helix</keyword>
<reference evidence="2 3" key="1">
    <citation type="submission" date="2018-06" db="EMBL/GenBank/DDBJ databases">
        <title>Genomic Encyclopedia of Type Strains, Phase IV (KMG-IV): sequencing the most valuable type-strain genomes for metagenomic binning, comparative biology and taxonomic classification.</title>
        <authorList>
            <person name="Goeker M."/>
        </authorList>
    </citation>
    <scope>NUCLEOTIDE SEQUENCE [LARGE SCALE GENOMIC DNA]</scope>
    <source>
        <strain evidence="2 3">DSM 25532</strain>
    </source>
</reference>
<dbReference type="EMBL" id="QNRR01000019">
    <property type="protein sequence ID" value="RBP35859.1"/>
    <property type="molecule type" value="Genomic_DNA"/>
</dbReference>
<protein>
    <submittedName>
        <fullName evidence="2">Uncharacterized protein</fullName>
    </submittedName>
</protein>
<sequence>MEVFGITALVLAASATVFLIQVSCWHQVLGGREHYLKTRRWLMIASVGFPLYAVLHLGISRFLGEDVSLVKVVAALAGTIWAAMLTLWGHHLAARWRGFTR</sequence>
<keyword evidence="1" id="KW-0812">Transmembrane</keyword>
<dbReference type="AlphaFoldDB" id="A0A366H2S0"/>
<proteinExistence type="predicted"/>
<feature type="transmembrane region" description="Helical" evidence="1">
    <location>
        <begin position="6"/>
        <end position="29"/>
    </location>
</feature>